<protein>
    <submittedName>
        <fullName evidence="1">Uncharacterized protein</fullName>
    </submittedName>
</protein>
<dbReference type="RefSeq" id="WP_193908941.1">
    <property type="nucleotide sequence ID" value="NZ_JADEXG010000039.1"/>
</dbReference>
<organism evidence="1 2">
    <name type="scientific">Vasconcelosia minhoensis LEGE 07310</name>
    <dbReference type="NCBI Taxonomy" id="915328"/>
    <lineage>
        <taxon>Bacteria</taxon>
        <taxon>Bacillati</taxon>
        <taxon>Cyanobacteriota</taxon>
        <taxon>Cyanophyceae</taxon>
        <taxon>Nodosilineales</taxon>
        <taxon>Cymatolegaceae</taxon>
        <taxon>Vasconcelosia</taxon>
        <taxon>Vasconcelosia minhoensis</taxon>
    </lineage>
</organism>
<proteinExistence type="predicted"/>
<reference evidence="1" key="1">
    <citation type="submission" date="2020-10" db="EMBL/GenBank/DDBJ databases">
        <authorList>
            <person name="Castelo-Branco R."/>
            <person name="Eusebio N."/>
            <person name="Adriana R."/>
            <person name="Vieira A."/>
            <person name="Brugerolle De Fraissinette N."/>
            <person name="Rezende De Castro R."/>
            <person name="Schneider M.P."/>
            <person name="Vasconcelos V."/>
            <person name="Leao P.N."/>
        </authorList>
    </citation>
    <scope>NUCLEOTIDE SEQUENCE</scope>
    <source>
        <strain evidence="1">LEGE 07310</strain>
    </source>
</reference>
<keyword evidence="2" id="KW-1185">Reference proteome</keyword>
<accession>A0A8J7AYQ5</accession>
<name>A0A8J7AYQ5_9CYAN</name>
<evidence type="ECO:0000313" key="1">
    <source>
        <dbReference type="EMBL" id="MBE9078762.1"/>
    </source>
</evidence>
<dbReference type="Proteomes" id="UP000636505">
    <property type="component" value="Unassembled WGS sequence"/>
</dbReference>
<dbReference type="AlphaFoldDB" id="A0A8J7AYQ5"/>
<evidence type="ECO:0000313" key="2">
    <source>
        <dbReference type="Proteomes" id="UP000636505"/>
    </source>
</evidence>
<sequence>MEFETETVESGNPAKAKINFKTGEVEFEGSEQFVSNQLAAIDAIAEYMALLITNDYKDDSDSIEEEEMAAVAEEEEEKLVIAGEQDLDMPDNFGEWFHGFRDNVNDLDKALLTAYYEQKQSPENDFKTSAVNQSLQEHGIKLSNPSSSLKRLAAKKLLFQTRKVGKLKYMRVSADGVKYLKTLRS</sequence>
<dbReference type="EMBL" id="JADEXG010000039">
    <property type="protein sequence ID" value="MBE9078762.1"/>
    <property type="molecule type" value="Genomic_DNA"/>
</dbReference>
<comment type="caution">
    <text evidence="1">The sequence shown here is derived from an EMBL/GenBank/DDBJ whole genome shotgun (WGS) entry which is preliminary data.</text>
</comment>
<gene>
    <name evidence="1" type="ORF">IQ241_15905</name>
</gene>